<evidence type="ECO:0000256" key="9">
    <source>
        <dbReference type="ARBA" id="ARBA00023136"/>
    </source>
</evidence>
<evidence type="ECO:0000256" key="7">
    <source>
        <dbReference type="ARBA" id="ARBA00022989"/>
    </source>
</evidence>
<feature type="transmembrane region" description="Helical" evidence="12">
    <location>
        <begin position="134"/>
        <end position="153"/>
    </location>
</feature>
<dbReference type="Pfam" id="PF01554">
    <property type="entry name" value="MatE"/>
    <property type="match status" value="2"/>
</dbReference>
<feature type="transmembrane region" description="Helical" evidence="12">
    <location>
        <begin position="243"/>
        <end position="267"/>
    </location>
</feature>
<accession>A0AAV2VK29</accession>
<feature type="transmembrane region" description="Helical" evidence="12">
    <location>
        <begin position="21"/>
        <end position="41"/>
    </location>
</feature>
<keyword evidence="7 12" id="KW-1133">Transmembrane helix</keyword>
<evidence type="ECO:0000256" key="11">
    <source>
        <dbReference type="ARBA" id="ARBA00031636"/>
    </source>
</evidence>
<dbReference type="Proteomes" id="UP000018211">
    <property type="component" value="Unassembled WGS sequence"/>
</dbReference>
<evidence type="ECO:0000256" key="2">
    <source>
        <dbReference type="ARBA" id="ARBA00013489"/>
    </source>
</evidence>
<feature type="transmembrane region" description="Helical" evidence="12">
    <location>
        <begin position="421"/>
        <end position="438"/>
    </location>
</feature>
<name>A0AAV2VK29_9VIBR</name>
<keyword evidence="5" id="KW-1003">Cell membrane</keyword>
<feature type="transmembrane region" description="Helical" evidence="12">
    <location>
        <begin position="102"/>
        <end position="122"/>
    </location>
</feature>
<dbReference type="GO" id="GO:0006811">
    <property type="term" value="P:monoatomic ion transport"/>
    <property type="evidence" value="ECO:0007669"/>
    <property type="project" value="UniProtKB-KW"/>
</dbReference>
<keyword evidence="6 12" id="KW-0812">Transmembrane</keyword>
<feature type="transmembrane region" description="Helical" evidence="12">
    <location>
        <begin position="193"/>
        <end position="222"/>
    </location>
</feature>
<dbReference type="GO" id="GO:0015297">
    <property type="term" value="F:antiporter activity"/>
    <property type="evidence" value="ECO:0007669"/>
    <property type="project" value="UniProtKB-KW"/>
</dbReference>
<comment type="subcellular location">
    <subcellularLocation>
        <location evidence="1">Cell inner membrane</location>
        <topology evidence="1">Multi-pass membrane protein</topology>
    </subcellularLocation>
</comment>
<evidence type="ECO:0000256" key="10">
    <source>
        <dbReference type="ARBA" id="ARBA00030855"/>
    </source>
</evidence>
<dbReference type="PANTHER" id="PTHR43298">
    <property type="entry name" value="MULTIDRUG RESISTANCE PROTEIN NORM-RELATED"/>
    <property type="match status" value="1"/>
</dbReference>
<dbReference type="InterPro" id="IPR050222">
    <property type="entry name" value="MATE_MdtK"/>
</dbReference>
<evidence type="ECO:0000256" key="12">
    <source>
        <dbReference type="SAM" id="Phobius"/>
    </source>
</evidence>
<comment type="caution">
    <text evidence="13">The sequence shown here is derived from an EMBL/GenBank/DDBJ whole genome shotgun (WGS) entry which is preliminary data.</text>
</comment>
<feature type="transmembrane region" description="Helical" evidence="12">
    <location>
        <begin position="359"/>
        <end position="381"/>
    </location>
</feature>
<proteinExistence type="predicted"/>
<sequence>MKAHSLTPTIRPNALLPQVAKLAFPVAIQSALVAILALADVLMVSDFGQEATAAVGIATKWHFVATMIIAGLAAANGVLVAQYWGKDDKVHAKTVSMQALKFGAVLIVPVTVVLTLFAAQIMRLQTADNSVIELGADYLIYGFPILLLTHVVLTAESSLRASGNAMLPLIIGAITVGLNIGLNFVFIKGAGPIPAMGVAGAALATTLARLIQVILIVAVLSWQKNWLITTTGIKNHHTLWMSFKRLAIPSAFGAVLWAFGTLTYQMIFGHMGTQELAVFSMVGPFESLCYSVFFGISVACSVLIGQSLGRDEFEHAQVISTTILRWVFLLGLGLGSALYLLREQVIDMLNLNTDALYPLALPAIGVMAFGIWIRMLNMIIINGILRAGGEHMFFIRMDFLAMYVVGIPLTAYGAFIGEWSFGWVYLAIITEEIVRFSLCFQRYRQKRWVANLTLRQA</sequence>
<feature type="transmembrane region" description="Helical" evidence="12">
    <location>
        <begin position="287"/>
        <end position="306"/>
    </location>
</feature>
<reference evidence="13 14" key="1">
    <citation type="journal article" date="2013" name="ISME J.">
        <title>Comparative genomics of pathogenic lineages of Vibrio nigripulchritudo identifies virulence-associated traits.</title>
        <authorList>
            <person name="Goudenege D."/>
            <person name="Labreuche Y."/>
            <person name="Krin E."/>
            <person name="Ansquer D."/>
            <person name="Mangenot S."/>
            <person name="Calteau A."/>
            <person name="Medigue C."/>
            <person name="Mazel D."/>
            <person name="Polz M.F."/>
            <person name="Le Roux F."/>
        </authorList>
    </citation>
    <scope>NUCLEOTIDE SEQUENCE [LARGE SCALE GENOMIC DNA]</scope>
    <source>
        <strain evidence="13 14">SOn1</strain>
    </source>
</reference>
<evidence type="ECO:0000256" key="6">
    <source>
        <dbReference type="ARBA" id="ARBA00022692"/>
    </source>
</evidence>
<organism evidence="13 14">
    <name type="scientific">Vibrio nigripulchritudo SOn1</name>
    <dbReference type="NCBI Taxonomy" id="1238450"/>
    <lineage>
        <taxon>Bacteria</taxon>
        <taxon>Pseudomonadati</taxon>
        <taxon>Pseudomonadota</taxon>
        <taxon>Gammaproteobacteria</taxon>
        <taxon>Vibrionales</taxon>
        <taxon>Vibrionaceae</taxon>
        <taxon>Vibrio</taxon>
    </lineage>
</organism>
<protein>
    <recommendedName>
        <fullName evidence="2">Multidrug resistance protein NorM</fullName>
    </recommendedName>
    <alternativeName>
        <fullName evidence="11">Multidrug-efflux transporter</fullName>
    </alternativeName>
    <alternativeName>
        <fullName evidence="10">Na(+)/drug antiporter</fullName>
    </alternativeName>
</protein>
<dbReference type="InterPro" id="IPR002528">
    <property type="entry name" value="MATE_fam"/>
</dbReference>
<dbReference type="GO" id="GO:0042910">
    <property type="term" value="F:xenobiotic transmembrane transporter activity"/>
    <property type="evidence" value="ECO:0007669"/>
    <property type="project" value="InterPro"/>
</dbReference>
<keyword evidence="8" id="KW-0406">Ion transport</keyword>
<dbReference type="AlphaFoldDB" id="A0AAV2VK29"/>
<feature type="transmembrane region" description="Helical" evidence="12">
    <location>
        <begin position="393"/>
        <end position="415"/>
    </location>
</feature>
<evidence type="ECO:0000313" key="14">
    <source>
        <dbReference type="Proteomes" id="UP000018211"/>
    </source>
</evidence>
<evidence type="ECO:0000313" key="13">
    <source>
        <dbReference type="EMBL" id="CCO45083.1"/>
    </source>
</evidence>
<dbReference type="InterPro" id="IPR048279">
    <property type="entry name" value="MdtK-like"/>
</dbReference>
<feature type="transmembrane region" description="Helical" evidence="12">
    <location>
        <begin position="61"/>
        <end position="81"/>
    </location>
</feature>
<dbReference type="NCBIfam" id="TIGR00797">
    <property type="entry name" value="matE"/>
    <property type="match status" value="1"/>
</dbReference>
<evidence type="ECO:0000256" key="3">
    <source>
        <dbReference type="ARBA" id="ARBA00022448"/>
    </source>
</evidence>
<feature type="transmembrane region" description="Helical" evidence="12">
    <location>
        <begin position="318"/>
        <end position="339"/>
    </location>
</feature>
<dbReference type="RefSeq" id="WP_022610697.1">
    <property type="nucleotide sequence ID" value="NZ_LK391965.1"/>
</dbReference>
<dbReference type="PIRSF" id="PIRSF006603">
    <property type="entry name" value="DinF"/>
    <property type="match status" value="1"/>
</dbReference>
<keyword evidence="4" id="KW-0050">Antiport</keyword>
<feature type="transmembrane region" description="Helical" evidence="12">
    <location>
        <begin position="165"/>
        <end position="187"/>
    </location>
</feature>
<dbReference type="PANTHER" id="PTHR43298:SF2">
    <property type="entry name" value="FMN_FAD EXPORTER YEEO-RELATED"/>
    <property type="match status" value="1"/>
</dbReference>
<evidence type="ECO:0000256" key="5">
    <source>
        <dbReference type="ARBA" id="ARBA00022475"/>
    </source>
</evidence>
<evidence type="ECO:0000256" key="1">
    <source>
        <dbReference type="ARBA" id="ARBA00004429"/>
    </source>
</evidence>
<gene>
    <name evidence="13" type="ORF">VIBNISOn1_1350047</name>
</gene>
<evidence type="ECO:0000256" key="8">
    <source>
        <dbReference type="ARBA" id="ARBA00023065"/>
    </source>
</evidence>
<keyword evidence="3" id="KW-0813">Transport</keyword>
<dbReference type="GO" id="GO:0005886">
    <property type="term" value="C:plasma membrane"/>
    <property type="evidence" value="ECO:0007669"/>
    <property type="project" value="UniProtKB-SubCell"/>
</dbReference>
<evidence type="ECO:0000256" key="4">
    <source>
        <dbReference type="ARBA" id="ARBA00022449"/>
    </source>
</evidence>
<dbReference type="EMBL" id="CAOF01000041">
    <property type="protein sequence ID" value="CCO45083.1"/>
    <property type="molecule type" value="Genomic_DNA"/>
</dbReference>
<keyword evidence="9 12" id="KW-0472">Membrane</keyword>